<proteinExistence type="predicted"/>
<feature type="region of interest" description="Disordered" evidence="1">
    <location>
        <begin position="102"/>
        <end position="144"/>
    </location>
</feature>
<feature type="domain" description="Reverse transcriptase" evidence="2">
    <location>
        <begin position="923"/>
        <end position="1185"/>
    </location>
</feature>
<feature type="compositionally biased region" description="Low complexity" evidence="1">
    <location>
        <begin position="345"/>
        <end position="364"/>
    </location>
</feature>
<feature type="region of interest" description="Disordered" evidence="1">
    <location>
        <begin position="162"/>
        <end position="478"/>
    </location>
</feature>
<dbReference type="SUPFAM" id="SSF56672">
    <property type="entry name" value="DNA/RNA polymerases"/>
    <property type="match status" value="1"/>
</dbReference>
<dbReference type="GO" id="GO:0071897">
    <property type="term" value="P:DNA biosynthetic process"/>
    <property type="evidence" value="ECO:0007669"/>
    <property type="project" value="UniProtKB-ARBA"/>
</dbReference>
<feature type="compositionally biased region" description="Basic and acidic residues" evidence="1">
    <location>
        <begin position="672"/>
        <end position="702"/>
    </location>
</feature>
<feature type="compositionally biased region" description="Basic and acidic residues" evidence="1">
    <location>
        <begin position="403"/>
        <end position="416"/>
    </location>
</feature>
<dbReference type="InterPro" id="IPR043502">
    <property type="entry name" value="DNA/RNA_pol_sf"/>
</dbReference>
<dbReference type="EMBL" id="JBJJXI010000158">
    <property type="protein sequence ID" value="KAL3385255.1"/>
    <property type="molecule type" value="Genomic_DNA"/>
</dbReference>
<feature type="region of interest" description="Disordered" evidence="1">
    <location>
        <begin position="761"/>
        <end position="800"/>
    </location>
</feature>
<dbReference type="Proteomes" id="UP001627154">
    <property type="component" value="Unassembled WGS sequence"/>
</dbReference>
<feature type="compositionally biased region" description="Low complexity" evidence="1">
    <location>
        <begin position="372"/>
        <end position="396"/>
    </location>
</feature>
<dbReference type="InterPro" id="IPR000477">
    <property type="entry name" value="RT_dom"/>
</dbReference>
<reference evidence="3 4" key="1">
    <citation type="journal article" date="2024" name="bioRxiv">
        <title>A reference genome for Trichogramma kaykai: A tiny desert-dwelling parasitoid wasp with competing sex-ratio distorters.</title>
        <authorList>
            <person name="Culotta J."/>
            <person name="Lindsey A.R."/>
        </authorList>
    </citation>
    <scope>NUCLEOTIDE SEQUENCE [LARGE SCALE GENOMIC DNA]</scope>
    <source>
        <strain evidence="3 4">KSX58</strain>
    </source>
</reference>
<dbReference type="PANTHER" id="PTHR19446">
    <property type="entry name" value="REVERSE TRANSCRIPTASES"/>
    <property type="match status" value="1"/>
</dbReference>
<feature type="compositionally biased region" description="Polar residues" evidence="1">
    <location>
        <begin position="257"/>
        <end position="283"/>
    </location>
</feature>
<dbReference type="PROSITE" id="PS50878">
    <property type="entry name" value="RT_POL"/>
    <property type="match status" value="1"/>
</dbReference>
<keyword evidence="4" id="KW-1185">Reference proteome</keyword>
<evidence type="ECO:0000256" key="1">
    <source>
        <dbReference type="SAM" id="MobiDB-lite"/>
    </source>
</evidence>
<feature type="region of interest" description="Disordered" evidence="1">
    <location>
        <begin position="669"/>
        <end position="722"/>
    </location>
</feature>
<gene>
    <name evidence="3" type="ORF">TKK_019036</name>
</gene>
<protein>
    <recommendedName>
        <fullName evidence="2">Reverse transcriptase domain-containing protein</fullName>
    </recommendedName>
</protein>
<feature type="compositionally biased region" description="Low complexity" evidence="1">
    <location>
        <begin position="128"/>
        <end position="137"/>
    </location>
</feature>
<organism evidence="3 4">
    <name type="scientific">Trichogramma kaykai</name>
    <dbReference type="NCBI Taxonomy" id="54128"/>
    <lineage>
        <taxon>Eukaryota</taxon>
        <taxon>Metazoa</taxon>
        <taxon>Ecdysozoa</taxon>
        <taxon>Arthropoda</taxon>
        <taxon>Hexapoda</taxon>
        <taxon>Insecta</taxon>
        <taxon>Pterygota</taxon>
        <taxon>Neoptera</taxon>
        <taxon>Endopterygota</taxon>
        <taxon>Hymenoptera</taxon>
        <taxon>Apocrita</taxon>
        <taxon>Proctotrupomorpha</taxon>
        <taxon>Chalcidoidea</taxon>
        <taxon>Trichogrammatidae</taxon>
        <taxon>Trichogramma</taxon>
    </lineage>
</organism>
<name>A0ABD2VX01_9HYME</name>
<feature type="compositionally biased region" description="Low complexity" evidence="1">
    <location>
        <begin position="321"/>
        <end position="337"/>
    </location>
</feature>
<feature type="compositionally biased region" description="Low complexity" evidence="1">
    <location>
        <begin position="107"/>
        <end position="121"/>
    </location>
</feature>
<accession>A0ABD2VX01</accession>
<sequence length="1672" mass="181619">MASIDNDVDFNYNNEFVIIYEPFSESLVCELCSAAERNHVMRGGIRCGVFTGESRKSQLTKHLKLKHKIAADKIRAGCKVCGYVSMGKYSLKDVRAHIKKEHEAGQAEPVRARGAARAARPNSRRDYNNNINNNNTNAGGSGEVVNSIISSQNDRAIAAETVGTNHGAAPSESAQNRSRGEDGPEEDSPGPTILRTRRAARQRLPSMSDTDDDSSNTSVHEQQQLHQLAPHDTSVSPDVQRHQHVATRTQTAAATTPDSGSVTPPQTTPLSSRVTNANTSHSPGSPRRTLRPRAAATQQHRLQTTSRARHATSVPAESQGSQRQQLLPRRTLRSSTQESTDGRRSTTSTATQRAAPTASRQQRSTSPTALARRSGGTRSNANSSASASTSRKSGSSPPAVRTTRAERLRLEKRARESTTSTRATPPPSRSSTSGQKRRTQDNAPQRRSSSQQQQAGPSRIRSPATTYAEATRGQTLSRASVSGEDIVISRASPTVTATGSMVATTSIAATLTTTTTTVSVCSGSIASAVSSPIISMACQRPEEVQVQLLSQTPVLSAVEQTPPISGVTSTPAVAEAATTPASPSPTTPSDEATAEEDWRVVGRSRRGSSAPTPPGAEQERRTTAASEITSSPVRTYNLFEQLNNVIADIFRDTPRRSVDIPRAINVPGSRLSAEETGRGDRHRPDLASDVSEVRMVRREQEPPRGNGARGSGRRGGRAVAGRGPTVEQTALIDLACLANDAQQLEHTATLAAEYLSRFTERRARGPAGGGRRNRRANGARGRQRSGDDPAAGAGDGAGPITREGWVAAATRIQRLYRKNRRRAVQEVVNGAPQHCEISVAEVQRHFEDVHSVREPGGALPPLFNAEPPTAASSAALVKPFERAEVNLKLKGMNNSSPGPDGVTYCDLKRADPGCHVLAALFNACLRTGLVPQCWKSSSTILLHKKGDRADIGNWRPIAMGDTTAKLFASLIADRLTTWAVVNQRISPSQKGFLPYEGCFEHNFVLGEILRDAKTRRKEVVVAWLDLSNAFGSVPHASIHEALDRHSVPLPIRNLVKSSYEGVSTSVKTAGAITEPVRILSGVRQGCPLSPIVFNLALEPVVRAVQATGRGYTLSGQTYNNLFYADDGALVSDSPDGMRLLLRSAEDAAAAVGLRFNPSKSATLHLKGAATARVRDTRFSIQGSEMRSMREGEAYEHLGVPTGFQVRQTPDSSIDGLVEDLRKLDQSLLAPWQKLEVAATFILPRLDFCLQGSHVEKGPLKEADRVVKKLAKGWMHLPQRASAEVVFLPPNMGGGGILPLADMADLYAIAHAFKLLSSKDAAVARLAWSSLECVAAKRLGRIAAEQDLADYLSGVVDGDFARPSTGTASLWSHARNAARRSSAILGLRWVWCAERRELGVECRGPSGNTITVTPQARSQVVRRLRSALVAHYRERLLAKKDQGKVYEVTSRSRVGNHFLRNGSFTRFAEWRFIHRARLDVLPLNATKRWQTGGDKRCRKCGARLETLPHVIQHCRSNFVAITKRHDGVLDRLVKALKIPGTVSVNRTVDGVDLEWAQLRPDLVVRDEVRKKIVIVDVAVPFENRGVALEEVRSEKLAKYRGLAACLERQGYDVKLMPFLVGALGGWDAGNERVIRLLGINRRYAVMMRRLMISDTIRWSRNVYVEHVSGARQY</sequence>
<feature type="compositionally biased region" description="Low complexity" evidence="1">
    <location>
        <begin position="445"/>
        <end position="454"/>
    </location>
</feature>
<dbReference type="Pfam" id="PF00078">
    <property type="entry name" value="RVT_1"/>
    <property type="match status" value="1"/>
</dbReference>
<feature type="compositionally biased region" description="Low complexity" evidence="1">
    <location>
        <begin position="417"/>
        <end position="433"/>
    </location>
</feature>
<evidence type="ECO:0000313" key="3">
    <source>
        <dbReference type="EMBL" id="KAL3385255.1"/>
    </source>
</evidence>
<comment type="caution">
    <text evidence="3">The sequence shown here is derived from an EMBL/GenBank/DDBJ whole genome shotgun (WGS) entry which is preliminary data.</text>
</comment>
<feature type="region of interest" description="Disordered" evidence="1">
    <location>
        <begin position="560"/>
        <end position="627"/>
    </location>
</feature>
<feature type="compositionally biased region" description="Low complexity" evidence="1">
    <location>
        <begin position="246"/>
        <end position="256"/>
    </location>
</feature>
<feature type="compositionally biased region" description="Basic residues" evidence="1">
    <location>
        <begin position="771"/>
        <end position="783"/>
    </location>
</feature>
<feature type="compositionally biased region" description="Low complexity" evidence="1">
    <location>
        <begin position="567"/>
        <end position="581"/>
    </location>
</feature>
<evidence type="ECO:0000313" key="4">
    <source>
        <dbReference type="Proteomes" id="UP001627154"/>
    </source>
</evidence>
<dbReference type="CDD" id="cd01650">
    <property type="entry name" value="RT_nLTR_like"/>
    <property type="match status" value="1"/>
</dbReference>
<evidence type="ECO:0000259" key="2">
    <source>
        <dbReference type="PROSITE" id="PS50878"/>
    </source>
</evidence>